<feature type="compositionally biased region" description="Low complexity" evidence="5">
    <location>
        <begin position="757"/>
        <end position="768"/>
    </location>
</feature>
<feature type="active site" description="Proton acceptor; for dehydratase activity" evidence="4">
    <location>
        <position position="1591"/>
    </location>
</feature>
<dbReference type="InterPro" id="IPR049900">
    <property type="entry name" value="PKS_mFAS_DH"/>
</dbReference>
<dbReference type="Pfam" id="PF08659">
    <property type="entry name" value="KR"/>
    <property type="match status" value="2"/>
</dbReference>
<dbReference type="InterPro" id="IPR013968">
    <property type="entry name" value="PKS_KR"/>
</dbReference>
<feature type="domain" description="PKS/mFAS DH" evidence="8">
    <location>
        <begin position="1"/>
        <end position="266"/>
    </location>
</feature>
<dbReference type="Pfam" id="PF02801">
    <property type="entry name" value="Ketoacyl-synt_C"/>
    <property type="match status" value="2"/>
</dbReference>
<evidence type="ECO:0000313" key="9">
    <source>
        <dbReference type="EMBL" id="MFC5812014.1"/>
    </source>
</evidence>
<dbReference type="SMART" id="SM00823">
    <property type="entry name" value="PKS_PP"/>
    <property type="match status" value="3"/>
</dbReference>
<dbReference type="PROSITE" id="PS50075">
    <property type="entry name" value="CARRIER"/>
    <property type="match status" value="3"/>
</dbReference>
<dbReference type="InterPro" id="IPR049551">
    <property type="entry name" value="PKS_DH_C"/>
</dbReference>
<feature type="region of interest" description="Disordered" evidence="5">
    <location>
        <begin position="1446"/>
        <end position="1466"/>
    </location>
</feature>
<feature type="active site" description="Proton donor; for dehydratase activity" evidence="4">
    <location>
        <position position="178"/>
    </location>
</feature>
<evidence type="ECO:0000259" key="8">
    <source>
        <dbReference type="PROSITE" id="PS52019"/>
    </source>
</evidence>
<feature type="domain" description="Ketosynthase family 3 (KS3)" evidence="7">
    <location>
        <begin position="1963"/>
        <end position="2375"/>
    </location>
</feature>
<proteinExistence type="predicted"/>
<dbReference type="SMART" id="SM00825">
    <property type="entry name" value="PKS_KS"/>
    <property type="match status" value="2"/>
</dbReference>
<dbReference type="Gene3D" id="3.30.70.3290">
    <property type="match status" value="1"/>
</dbReference>
<feature type="region of interest" description="Disordered" evidence="5">
    <location>
        <begin position="467"/>
        <end position="501"/>
    </location>
</feature>
<dbReference type="SUPFAM" id="SSF53901">
    <property type="entry name" value="Thiolase-like"/>
    <property type="match status" value="2"/>
</dbReference>
<feature type="domain" description="Carrier" evidence="6">
    <location>
        <begin position="1853"/>
        <end position="1928"/>
    </location>
</feature>
<dbReference type="Pfam" id="PF00109">
    <property type="entry name" value="ketoacyl-synt"/>
    <property type="match status" value="2"/>
</dbReference>
<evidence type="ECO:0000256" key="5">
    <source>
        <dbReference type="SAM" id="MobiDB-lite"/>
    </source>
</evidence>
<dbReference type="Gene3D" id="3.40.50.720">
    <property type="entry name" value="NAD(P)-binding Rossmann-like Domain"/>
    <property type="match status" value="2"/>
</dbReference>
<keyword evidence="3" id="KW-0808">Transferase</keyword>
<feature type="active site" description="Proton acceptor; for dehydratase activity" evidence="4">
    <location>
        <position position="22"/>
    </location>
</feature>
<accession>A0ABW1BGH1</accession>
<feature type="domain" description="Carrier" evidence="6">
    <location>
        <begin position="3063"/>
        <end position="3140"/>
    </location>
</feature>
<dbReference type="InterPro" id="IPR032821">
    <property type="entry name" value="PKS_assoc"/>
</dbReference>
<dbReference type="InterPro" id="IPR006162">
    <property type="entry name" value="Ppantetheine_attach_site"/>
</dbReference>
<dbReference type="InterPro" id="IPR014031">
    <property type="entry name" value="Ketoacyl_synth_C"/>
</dbReference>
<sequence>MTQRAETYEKTFAGSEPLIAQHRAAGTGLLPAAAQLEMAMVGVARLGPFAPLELTDVAFLRPLTLADDATAAVRLDVVHDPDTRFELSTVTAGERKQLSTGRGRPLPYDTAAGAVPRITVHRTITPDDLYAGWARDGLRYGPDFRTVRELTVGEGTARAVLRCDAEPLPWFAHPLLTDGVLQVMSCALQDLDGTTGPRPMLPIGVARVAVHTDLSALASGATVVARRTAVEGAYSTGDALLLGPSGEVAAEFTGLRMRRTTEAGRATAPSGRPARLVSRIVWRPTPAPAPGPARRVARGTWVVLHHGDALGRRTAGRLRADGARVVEVGLGTPAAPRPDETPGAHPGDRLVLPHADEEAFRRLWEDVGDEVAGVVHLWNAHATDADGQEDGELDAGLHGCFAALKTLGARQRRSRFLVVTRHAQPVGHDDRPVPARAALWGLVRTAAIEYPGLRPRLVDLDDTSDDALMTELGDGRPENGDGSPATAGSTAKDSTATEDSPVEVGYRDGVRHEPVRVFDTPGGPAARPVRRGGRYLVLGGHGGLGLEVTRRLAAEGAGLVALVSRSGRPAGDASRPVDTGPAGCTVVSYAADVTAPGELRAVVERIRDEHGELHGVVHAAGVLKDGLIRTTTAEDITAVLRPKVSGVRELADAVAGTDLDFAVLFASVSGTFGNLGQGGYAAANAYLDAFAHAHGAPWLSVDWGLWGEVGMGTAVADQLRRRGVRPLGTAEALDALIAVLGGDARQVVVAHPDASEAGPDADGGNAAAPRPPAGTDTGDLDAVHVAEGRERVEDALESFLAERLGVSSFDRRTPLADYGMSSIMSVELSEELSRRWGLHLPATLFLEHGDFADLAHALTDRHGAAGAVAPPATDRTPEPSDPAARDTRKAEPEPEAGDARAPEPRPASGDAPRPEARSASAGRPRRTPDPADRAGRDIAVVAVSGDLPGAPDAAALWPLLRSGGHAFTEIPAARWDIDAHFEERGPHMTGTYCRTGAFLDDIDRFDPSFFGISVREAEEMDAQQKLLLEHAWAVRDESGLADRRDIGVFVGATYTHHRDARGLDTVGPHTALGSLNAVLANRISYALDLTGPSQTVDTLCSSSLVALQQAVAALRSGTCGAAIVAACHVGLTPWYYRSLSQLGALSESLPRPFDERADGFVPGEGAIAVMLRPLADAERDGDTVWGVIRGTAVNHGGRGSALPVPRSEAQSAVILAALDDAGAAPADISLIETHGTATRLGDPIEIAALTEVFGADPDRRTPLHLGSVKANVGHLEPASGLAGLVKVLLCLRHGEIPPLAGHETPGPHLDLTGGPFAIPTRPTPWRSDAPRRAGISAFGMGGTNAHVVVEEYTAAPAPDAPAQDALGEYLLPLSAHTPEALVRRAADLERVLRAAPSAAGALCRSAAVGRDHRRHRIVVLGATADSLLAGLARIAHGDREILRADEIPGAGEPVGSGGNHGEGEARQDGEFHGIVLRDGLVPAGADRPVDAALAARLAPFTSRTPDRIAAQLRLPDDRLSTGLAFFHVGGGTVDWNRVYAGMPTRRVALPPYPFRTGAAAERSTGTRTTDRGTRRDTADLTGTVRRLSRAHRVFGEDTLPGALTLALALRGAGVLRRVAFVTRGTGSDPLVTDLDDATRTGPVTFRQGGRIVARLEAGPADEVPAGTFADHDIDVLRAGLDRSLEPSGLYAWFAAKGMDFAAPLRSLTTVRFGAARVLARIDVPAGDALEGAAVALDAALQSMAVLTLADPAAVSAAYLPVSIGRVVRLDDPARAVHVLLDADDTAPDGVRRGDVTLLSAEGRVLVRLEQVEYRTVAAGSRQEGYGTAAPASAASPAPVPASSSVAASVSVPAAGAGIEAAVLAVVRSVLHDPSVTPTTSLSSAGLDSMLATAVAAEIEENHGVRLSPTDVLDAPDCRALAAHVAERTEAARPATAPAAPPKATGVCEPDPAPDLVPEPAPHPKDMAVIGLALALPGARNPEELWRLLIRGDSEIGAAPAHRWGRYAEGSVADLGGFLDNVEDFDARFFDFFPKQAEVLDPQARWLLRTTWEALESAGLPPRRLPPSTGVFVGASYQHYRDYNIPPELDAHSGLGNHNAFLANRLSHFLDLRGPSMTVDTLCSSSLVALHTAVRSIGNGECEQAIVAGVRVAMSPLHYVAMRNLRALSASGASRAFDAAADGFVPGEGVVAVVVKPLAAALRDGDRVRGVIRGSAVNHGGRTSGLTVPSARGQGDVVAEALRDAGVSPETIGLLEAHGTGTSLGDPIEVDGLTRAWRVHTDRAQFCAIGSLKSNVGHLEPAAGLAGLVKALLAMECGVIPPTLHVRRPNDRIRFEDTPFYLADRALPWPRGGHPRRAAVSAFGMGGVNAHVVVEEPPPAPVRTGTVEGPHLMRVTAADETAVRTLAAAYADRLDAVRDDWETADLCHTANVGRSPLEFQTAVSGRDAAELAAALRSVAAGELPVARVDSALTAEQALGGKVAAGEPHRHTAVVAMVRAGYAHVEWARLGTPGARVTDLPTYPFAARKHWHTLDDATVTAPQDGPEALRVTWHPSELPPAGARPPRGSVRLVTADTALRAALTTLLRDQGALIEETGLGADTVVVVNAPDRPAAEPSDLSAFWSELGTLVKALPAHGRLLWAGHHGVAVHAAELARPELARPEHARPEHARPELARPEHGRLEPGGTEHRRLEPGNPEPVRSEAGRLERAGLRPEVAAMAVAVRAACAESRKRCAVVDLDPADPADVRARQIAAEYTALLRSPDADPGTDLFSGTTAAYRRGVRYAPRTAAARPGPAYRPTGDGYYLVTGGLGAVGRHLIRRLVDGGARHIGVVGRSVLDEARAALLRETAKGAEAAYLPCDVADASALTAAAHEFGARWGRLRGVVHCSGGVNPFGAMHRRPWSDAARVVAPKVPGSLNAVRLARAEGADFAVLVSSVAGSRPRAGRGLVDYSLANAYQLALAERENDAVTTVTAHAWPNWTGTGMEADASYSAAHSLAADEAADAFFAHLRSSGAVVFPGRASTAAQPPAPAPAGPPATTGANGTGPYGEATEIRTVIAARPAGGRNHEQLRGHVRDAFVHVLGEDPGDRPLRTLGLDSLVIAELTAALERCSGLTVDPSLLMRAPTAADVAAGLAAAAPESPPAPTEAAPPTGSAAGHDQGVLAAGDDQSALVAGAADAPPVSAAGDDLRVSALSALLHPLLTRDRNR</sequence>
<dbReference type="InterPro" id="IPR020806">
    <property type="entry name" value="PKS_PP-bd"/>
</dbReference>
<evidence type="ECO:0000313" key="10">
    <source>
        <dbReference type="Proteomes" id="UP001596112"/>
    </source>
</evidence>
<dbReference type="InterPro" id="IPR050091">
    <property type="entry name" value="PKS_NRPS_Biosynth_Enz"/>
</dbReference>
<dbReference type="InterPro" id="IPR020807">
    <property type="entry name" value="PKS_DH"/>
</dbReference>
<dbReference type="Gene3D" id="1.10.1200.10">
    <property type="entry name" value="ACP-like"/>
    <property type="match status" value="3"/>
</dbReference>
<feature type="region of interest" description="N-terminal hotdog fold" evidence="4">
    <location>
        <begin position="1"/>
        <end position="110"/>
    </location>
</feature>
<dbReference type="InterPro" id="IPR016039">
    <property type="entry name" value="Thiolase-like"/>
</dbReference>
<evidence type="ECO:0000256" key="4">
    <source>
        <dbReference type="PROSITE-ProRule" id="PRU01363"/>
    </source>
</evidence>
<dbReference type="InterPro" id="IPR020841">
    <property type="entry name" value="PKS_Beta-ketoAc_synthase_dom"/>
</dbReference>
<feature type="region of interest" description="N-terminal hotdog fold" evidence="4">
    <location>
        <begin position="1561"/>
        <end position="1667"/>
    </location>
</feature>
<feature type="compositionally biased region" description="Basic and acidic residues" evidence="5">
    <location>
        <begin position="926"/>
        <end position="935"/>
    </location>
</feature>
<dbReference type="SMART" id="SM00822">
    <property type="entry name" value="PKS_KR"/>
    <property type="match status" value="2"/>
</dbReference>
<dbReference type="Proteomes" id="UP001596112">
    <property type="component" value="Unassembled WGS sequence"/>
</dbReference>
<dbReference type="Pfam" id="PF00550">
    <property type="entry name" value="PP-binding"/>
    <property type="match status" value="3"/>
</dbReference>
<dbReference type="SUPFAM" id="SSF51735">
    <property type="entry name" value="NAD(P)-binding Rossmann-fold domains"/>
    <property type="match status" value="3"/>
</dbReference>
<dbReference type="InterPro" id="IPR036736">
    <property type="entry name" value="ACP-like_sf"/>
</dbReference>
<feature type="region of interest" description="C-terminal hotdog fold" evidence="4">
    <location>
        <begin position="1681"/>
        <end position="1822"/>
    </location>
</feature>
<dbReference type="SMART" id="SM00826">
    <property type="entry name" value="PKS_DH"/>
    <property type="match status" value="1"/>
</dbReference>
<keyword evidence="2" id="KW-0597">Phosphoprotein</keyword>
<dbReference type="PROSITE" id="PS00012">
    <property type="entry name" value="PHOSPHOPANTETHEINE"/>
    <property type="match status" value="3"/>
</dbReference>
<feature type="compositionally biased region" description="Polar residues" evidence="5">
    <location>
        <begin position="486"/>
        <end position="498"/>
    </location>
</feature>
<dbReference type="Gene3D" id="1.10.1240.100">
    <property type="match status" value="1"/>
</dbReference>
<feature type="active site" description="Proton donor; for dehydratase activity" evidence="4">
    <location>
        <position position="1737"/>
    </location>
</feature>
<dbReference type="InterPro" id="IPR042104">
    <property type="entry name" value="PKS_dehydratase_sf"/>
</dbReference>
<keyword evidence="1" id="KW-0596">Phosphopantetheine</keyword>
<comment type="caution">
    <text evidence="9">The sequence shown here is derived from an EMBL/GenBank/DDBJ whole genome shotgun (WGS) entry which is preliminary data.</text>
</comment>
<dbReference type="PROSITE" id="PS52019">
    <property type="entry name" value="PKS_MFAS_DH"/>
    <property type="match status" value="2"/>
</dbReference>
<feature type="region of interest" description="Disordered" evidence="5">
    <location>
        <begin position="3136"/>
        <end position="3163"/>
    </location>
</feature>
<dbReference type="RefSeq" id="WP_272171675.1">
    <property type="nucleotide sequence ID" value="NZ_JAQOSL010000035.1"/>
</dbReference>
<dbReference type="InterPro" id="IPR014030">
    <property type="entry name" value="Ketoacyl_synth_N"/>
</dbReference>
<reference evidence="10" key="1">
    <citation type="journal article" date="2019" name="Int. J. Syst. Evol. Microbiol.">
        <title>The Global Catalogue of Microorganisms (GCM) 10K type strain sequencing project: providing services to taxonomists for standard genome sequencing and annotation.</title>
        <authorList>
            <consortium name="The Broad Institute Genomics Platform"/>
            <consortium name="The Broad Institute Genome Sequencing Center for Infectious Disease"/>
            <person name="Wu L."/>
            <person name="Ma J."/>
        </authorList>
    </citation>
    <scope>NUCLEOTIDE SEQUENCE [LARGE SCALE GENOMIC DNA]</scope>
    <source>
        <strain evidence="10">JCM 9918</strain>
    </source>
</reference>
<feature type="region of interest" description="Disordered" evidence="5">
    <location>
        <begin position="754"/>
        <end position="778"/>
    </location>
</feature>
<dbReference type="Pfam" id="PF16197">
    <property type="entry name" value="KAsynt_C_assoc"/>
    <property type="match status" value="2"/>
</dbReference>
<feature type="domain" description="Carrier" evidence="6">
    <location>
        <begin position="787"/>
        <end position="862"/>
    </location>
</feature>
<evidence type="ECO:0000256" key="1">
    <source>
        <dbReference type="ARBA" id="ARBA00022450"/>
    </source>
</evidence>
<organism evidence="9 10">
    <name type="scientific">Streptomyces heilongjiangensis</name>
    <dbReference type="NCBI Taxonomy" id="945052"/>
    <lineage>
        <taxon>Bacteria</taxon>
        <taxon>Bacillati</taxon>
        <taxon>Actinomycetota</taxon>
        <taxon>Actinomycetes</taxon>
        <taxon>Kitasatosporales</taxon>
        <taxon>Streptomycetaceae</taxon>
        <taxon>Streptomyces</taxon>
    </lineage>
</organism>
<feature type="domain" description="PKS/mFAS DH" evidence="8">
    <location>
        <begin position="1561"/>
        <end position="1822"/>
    </location>
</feature>
<feature type="compositionally biased region" description="Basic and acidic residues" evidence="5">
    <location>
        <begin position="875"/>
        <end position="903"/>
    </location>
</feature>
<dbReference type="PANTHER" id="PTHR43775:SF37">
    <property type="entry name" value="SI:DKEY-61P9.11"/>
    <property type="match status" value="1"/>
</dbReference>
<dbReference type="Pfam" id="PF14765">
    <property type="entry name" value="PS-DH"/>
    <property type="match status" value="2"/>
</dbReference>
<evidence type="ECO:0000256" key="2">
    <source>
        <dbReference type="ARBA" id="ARBA00022553"/>
    </source>
</evidence>
<dbReference type="PROSITE" id="PS52004">
    <property type="entry name" value="KS3_2"/>
    <property type="match status" value="2"/>
</dbReference>
<evidence type="ECO:0000259" key="7">
    <source>
        <dbReference type="PROSITE" id="PS52004"/>
    </source>
</evidence>
<dbReference type="PANTHER" id="PTHR43775">
    <property type="entry name" value="FATTY ACID SYNTHASE"/>
    <property type="match status" value="1"/>
</dbReference>
<evidence type="ECO:0000259" key="6">
    <source>
        <dbReference type="PROSITE" id="PS50075"/>
    </source>
</evidence>
<feature type="region of interest" description="Disordered" evidence="5">
    <location>
        <begin position="3022"/>
        <end position="3050"/>
    </location>
</feature>
<feature type="region of interest" description="Disordered" evidence="5">
    <location>
        <begin position="864"/>
        <end position="935"/>
    </location>
</feature>
<keyword evidence="10" id="KW-1185">Reference proteome</keyword>
<dbReference type="InterPro" id="IPR009081">
    <property type="entry name" value="PP-bd_ACP"/>
</dbReference>
<gene>
    <name evidence="9" type="ORF">ACFQGO_31640</name>
</gene>
<feature type="region of interest" description="Disordered" evidence="5">
    <location>
        <begin position="2657"/>
        <end position="2703"/>
    </location>
</feature>
<dbReference type="Gene3D" id="3.10.129.110">
    <property type="entry name" value="Polyketide synthase dehydratase"/>
    <property type="match status" value="2"/>
</dbReference>
<protein>
    <submittedName>
        <fullName evidence="9">SDR family NAD(P)-dependent oxidoreductase</fullName>
    </submittedName>
</protein>
<feature type="domain" description="Ketosynthase family 3 (KS3)" evidence="7">
    <location>
        <begin position="935"/>
        <end position="1351"/>
    </location>
</feature>
<dbReference type="InterPro" id="IPR049552">
    <property type="entry name" value="PKS_DH_N"/>
</dbReference>
<dbReference type="InterPro" id="IPR057326">
    <property type="entry name" value="KR_dom"/>
</dbReference>
<feature type="region of interest" description="Disordered" evidence="5">
    <location>
        <begin position="1556"/>
        <end position="1575"/>
    </location>
</feature>
<feature type="compositionally biased region" description="Low complexity" evidence="5">
    <location>
        <begin position="3148"/>
        <end position="3159"/>
    </location>
</feature>
<evidence type="ECO:0000256" key="3">
    <source>
        <dbReference type="ARBA" id="ARBA00022679"/>
    </source>
</evidence>
<dbReference type="SUPFAM" id="SSF47336">
    <property type="entry name" value="ACP-like"/>
    <property type="match status" value="3"/>
</dbReference>
<dbReference type="EMBL" id="JBHSNZ010000030">
    <property type="protein sequence ID" value="MFC5812014.1"/>
    <property type="molecule type" value="Genomic_DNA"/>
</dbReference>
<name>A0ABW1BGH1_9ACTN</name>
<dbReference type="Pfam" id="PF21089">
    <property type="entry name" value="PKS_DH_N"/>
    <property type="match status" value="1"/>
</dbReference>
<dbReference type="InterPro" id="IPR036291">
    <property type="entry name" value="NAD(P)-bd_dom_sf"/>
</dbReference>
<feature type="compositionally biased region" description="Basic and acidic residues" evidence="5">
    <location>
        <begin position="2657"/>
        <end position="2692"/>
    </location>
</feature>
<feature type="region of interest" description="C-terminal hotdog fold" evidence="4">
    <location>
        <begin position="121"/>
        <end position="266"/>
    </location>
</feature>
<dbReference type="Gene3D" id="3.40.47.10">
    <property type="match status" value="2"/>
</dbReference>
<dbReference type="CDD" id="cd00833">
    <property type="entry name" value="PKS"/>
    <property type="match status" value="2"/>
</dbReference>